<dbReference type="InterPro" id="IPR053160">
    <property type="entry name" value="MFS_DHA3_Transporter"/>
</dbReference>
<feature type="transmembrane region" description="Helical" evidence="1">
    <location>
        <begin position="41"/>
        <end position="60"/>
    </location>
</feature>
<feature type="transmembrane region" description="Helical" evidence="1">
    <location>
        <begin position="159"/>
        <end position="180"/>
    </location>
</feature>
<dbReference type="GO" id="GO:0022857">
    <property type="term" value="F:transmembrane transporter activity"/>
    <property type="evidence" value="ECO:0007669"/>
    <property type="project" value="InterPro"/>
</dbReference>
<comment type="caution">
    <text evidence="3">The sequence shown here is derived from an EMBL/GenBank/DDBJ whole genome shotgun (WGS) entry which is preliminary data.</text>
</comment>
<keyword evidence="1" id="KW-0472">Membrane</keyword>
<dbReference type="Gene3D" id="1.20.1250.20">
    <property type="entry name" value="MFS general substrate transporter like domains"/>
    <property type="match status" value="1"/>
</dbReference>
<dbReference type="PANTHER" id="PTHR23530:SF1">
    <property type="entry name" value="PERMEASE, MAJOR FACILITATOR SUPERFAMILY-RELATED"/>
    <property type="match status" value="1"/>
</dbReference>
<evidence type="ECO:0000256" key="1">
    <source>
        <dbReference type="SAM" id="Phobius"/>
    </source>
</evidence>
<dbReference type="PROSITE" id="PS50850">
    <property type="entry name" value="MFS"/>
    <property type="match status" value="1"/>
</dbReference>
<keyword evidence="4" id="KW-1185">Reference proteome</keyword>
<dbReference type="AlphaFoldDB" id="A0A0W1R7J9"/>
<keyword evidence="1" id="KW-0812">Transmembrane</keyword>
<dbReference type="Pfam" id="PF07690">
    <property type="entry name" value="MFS_1"/>
    <property type="match status" value="1"/>
</dbReference>
<dbReference type="InterPro" id="IPR036259">
    <property type="entry name" value="MFS_trans_sf"/>
</dbReference>
<reference evidence="3 4" key="1">
    <citation type="submission" date="2015-12" db="EMBL/GenBank/DDBJ databases">
        <title>Haloprofundus marisrubri gen. nov., sp. nov., an extremely halophilic archaeon isolated from the Discovery deep brine-seawater interface in the Red Sea.</title>
        <authorList>
            <person name="Zhang G."/>
            <person name="Stingl U."/>
            <person name="Rashid M."/>
        </authorList>
    </citation>
    <scope>NUCLEOTIDE SEQUENCE [LARGE SCALE GENOMIC DNA]</scope>
    <source>
        <strain evidence="3 4">SB9</strain>
    </source>
</reference>
<feature type="transmembrane region" description="Helical" evidence="1">
    <location>
        <begin position="282"/>
        <end position="303"/>
    </location>
</feature>
<name>A0A0W1R7J9_9EURY</name>
<organism evidence="3 4">
    <name type="scientific">Haloprofundus marisrubri</name>
    <dbReference type="NCBI Taxonomy" id="1514971"/>
    <lineage>
        <taxon>Archaea</taxon>
        <taxon>Methanobacteriati</taxon>
        <taxon>Methanobacteriota</taxon>
        <taxon>Stenosarchaea group</taxon>
        <taxon>Halobacteria</taxon>
        <taxon>Halobacteriales</taxon>
        <taxon>Haloferacaceae</taxon>
        <taxon>Haloprofundus</taxon>
    </lineage>
</organism>
<gene>
    <name evidence="3" type="ORF">AUR64_15440</name>
</gene>
<evidence type="ECO:0000313" key="4">
    <source>
        <dbReference type="Proteomes" id="UP000054387"/>
    </source>
</evidence>
<feature type="transmembrane region" description="Helical" evidence="1">
    <location>
        <begin position="367"/>
        <end position="388"/>
    </location>
</feature>
<dbReference type="InterPro" id="IPR020846">
    <property type="entry name" value="MFS_dom"/>
</dbReference>
<feature type="transmembrane region" description="Helical" evidence="1">
    <location>
        <begin position="72"/>
        <end position="91"/>
    </location>
</feature>
<evidence type="ECO:0000259" key="2">
    <source>
        <dbReference type="PROSITE" id="PS50850"/>
    </source>
</evidence>
<sequence>MARLSIYAKYYAYVTTTYASFTAAIWILFVRAQGLSFAEVGLLNAVWWVGLVAAEIPTGYVGDRIGRRNGMLVGTVVIALSTVGMGLSTTFPQFALVYGTWAVGQTFRSGSDDAWLYELLDERDATAEFAAVKGRATGLGLAIGALTAPLGGALADESFRLPFFATATVTALGIPILLSVPETGDDNAERFTVAAAVGVIRRRLARPPLRAFVCYFALLFGVVQMTYIFDQPVAQDVALAAGVPESATKTAVGVVYAGFTLVAAAVSYRTGWLRRRVGIRRWFAAVPFLVGALFATLWVAPILAVPAFFVARAVNTASVTLGNQYLNDRIDSAGRATVLSSASMVYSLAVIPFEVVGGVVADATSPLGALALFGVVLVVGAAAMRAVARPVT</sequence>
<dbReference type="PANTHER" id="PTHR23530">
    <property type="entry name" value="TRANSPORT PROTEIN-RELATED"/>
    <property type="match status" value="1"/>
</dbReference>
<dbReference type="EMBL" id="LOPU01000029">
    <property type="protein sequence ID" value="KTG09185.1"/>
    <property type="molecule type" value="Genomic_DNA"/>
</dbReference>
<feature type="transmembrane region" description="Helical" evidence="1">
    <location>
        <begin position="249"/>
        <end position="270"/>
    </location>
</feature>
<feature type="domain" description="Major facilitator superfamily (MFS) profile" evidence="2">
    <location>
        <begin position="1"/>
        <end position="392"/>
    </location>
</feature>
<dbReference type="Proteomes" id="UP000054387">
    <property type="component" value="Unassembled WGS sequence"/>
</dbReference>
<dbReference type="SUPFAM" id="SSF103473">
    <property type="entry name" value="MFS general substrate transporter"/>
    <property type="match status" value="1"/>
</dbReference>
<feature type="transmembrane region" description="Helical" evidence="1">
    <location>
        <begin position="12"/>
        <end position="29"/>
    </location>
</feature>
<keyword evidence="1" id="KW-1133">Transmembrane helix</keyword>
<feature type="transmembrane region" description="Helical" evidence="1">
    <location>
        <begin position="209"/>
        <end position="229"/>
    </location>
</feature>
<protein>
    <submittedName>
        <fullName evidence="3">Multidrug transporter</fullName>
    </submittedName>
</protein>
<evidence type="ECO:0000313" key="3">
    <source>
        <dbReference type="EMBL" id="KTG09185.1"/>
    </source>
</evidence>
<feature type="transmembrane region" description="Helical" evidence="1">
    <location>
        <begin position="338"/>
        <end position="361"/>
    </location>
</feature>
<dbReference type="STRING" id="1514971.AUR64_15440"/>
<dbReference type="OrthoDB" id="85689at2157"/>
<proteinExistence type="predicted"/>
<accession>A0A0W1R7J9</accession>
<dbReference type="InterPro" id="IPR011701">
    <property type="entry name" value="MFS"/>
</dbReference>